<proteinExistence type="predicted"/>
<dbReference type="OrthoDB" id="9786029at2"/>
<name>A0A1G6ARV8_9GAMM</name>
<feature type="transmembrane region" description="Helical" evidence="1">
    <location>
        <begin position="43"/>
        <end position="69"/>
    </location>
</feature>
<dbReference type="EMBL" id="FMXN01000002">
    <property type="protein sequence ID" value="SDB11109.1"/>
    <property type="molecule type" value="Genomic_DNA"/>
</dbReference>
<reference evidence="4" key="1">
    <citation type="submission" date="2016-10" db="EMBL/GenBank/DDBJ databases">
        <authorList>
            <person name="Varghese N."/>
            <person name="Submissions S."/>
        </authorList>
    </citation>
    <scope>NUCLEOTIDE SEQUENCE [LARGE SCALE GENOMIC DNA]</scope>
    <source>
        <strain evidence="4">CGMCC 1.10824</strain>
    </source>
</reference>
<protein>
    <recommendedName>
        <fullName evidence="2">DUF2062 domain-containing protein</fullName>
    </recommendedName>
</protein>
<dbReference type="InterPro" id="IPR018639">
    <property type="entry name" value="DUF2062"/>
</dbReference>
<dbReference type="PANTHER" id="PTHR40547">
    <property type="entry name" value="SLL0298 PROTEIN"/>
    <property type="match status" value="1"/>
</dbReference>
<keyword evidence="1" id="KW-1133">Transmembrane helix</keyword>
<dbReference type="RefSeq" id="WP_092591292.1">
    <property type="nucleotide sequence ID" value="NZ_FMXN01000002.1"/>
</dbReference>
<accession>A0A1G6ARV8</accession>
<feature type="domain" description="DUF2062" evidence="2">
    <location>
        <begin position="23"/>
        <end position="164"/>
    </location>
</feature>
<keyword evidence="1" id="KW-0812">Transmembrane</keyword>
<dbReference type="AlphaFoldDB" id="A0A1G6ARV8"/>
<evidence type="ECO:0000313" key="3">
    <source>
        <dbReference type="EMBL" id="SDB11109.1"/>
    </source>
</evidence>
<evidence type="ECO:0000256" key="1">
    <source>
        <dbReference type="SAM" id="Phobius"/>
    </source>
</evidence>
<dbReference type="PANTHER" id="PTHR40547:SF1">
    <property type="entry name" value="SLL0298 PROTEIN"/>
    <property type="match status" value="1"/>
</dbReference>
<evidence type="ECO:0000313" key="4">
    <source>
        <dbReference type="Proteomes" id="UP000199626"/>
    </source>
</evidence>
<dbReference type="STRING" id="1159017.SAMN02927930_00431"/>
<gene>
    <name evidence="3" type="ORF">SAMN02927930_00431</name>
</gene>
<keyword evidence="1" id="KW-0472">Membrane</keyword>
<dbReference type="Proteomes" id="UP000199626">
    <property type="component" value="Unassembled WGS sequence"/>
</dbReference>
<sequence length="186" mass="21034">MPRKFIQRIMPKHETIKNSKSLKIFGSLLHDANLWHLNRRSAAGAFAVGLFCAFIPVPFQMALAAAAAIPFRVNLPLSVAMVWVTNPITMPVIFYLCYVLGTWILGQPEQTFTFELSWQWLGQSITTIGPAFLLGCFIMAVVSSIVGYFVISLLWRQAVVNAWRERTRRMLEKAKQRAKHGSDANH</sequence>
<evidence type="ECO:0000259" key="2">
    <source>
        <dbReference type="Pfam" id="PF09835"/>
    </source>
</evidence>
<feature type="transmembrane region" description="Helical" evidence="1">
    <location>
        <begin position="125"/>
        <end position="155"/>
    </location>
</feature>
<organism evidence="3 4">
    <name type="scientific">Pseudidiomarina indica</name>
    <dbReference type="NCBI Taxonomy" id="1159017"/>
    <lineage>
        <taxon>Bacteria</taxon>
        <taxon>Pseudomonadati</taxon>
        <taxon>Pseudomonadota</taxon>
        <taxon>Gammaproteobacteria</taxon>
        <taxon>Alteromonadales</taxon>
        <taxon>Idiomarinaceae</taxon>
        <taxon>Pseudidiomarina</taxon>
    </lineage>
</organism>
<keyword evidence="4" id="KW-1185">Reference proteome</keyword>
<dbReference type="Pfam" id="PF09835">
    <property type="entry name" value="DUF2062"/>
    <property type="match status" value="1"/>
</dbReference>
<feature type="transmembrane region" description="Helical" evidence="1">
    <location>
        <begin position="81"/>
        <end position="105"/>
    </location>
</feature>